<protein>
    <submittedName>
        <fullName evidence="1">Uncharacterized protein</fullName>
    </submittedName>
</protein>
<evidence type="ECO:0000313" key="1">
    <source>
        <dbReference type="EMBL" id="ETO91871.1"/>
    </source>
</evidence>
<keyword evidence="2" id="KW-1185">Reference proteome</keyword>
<evidence type="ECO:0000313" key="2">
    <source>
        <dbReference type="Proteomes" id="UP000018951"/>
    </source>
</evidence>
<name>W2V0D2_9RICK</name>
<organism evidence="1 2">
    <name type="scientific">Candidatus Xenolissoclinum pacificiensis L6</name>
    <dbReference type="NCBI Taxonomy" id="1401685"/>
    <lineage>
        <taxon>Bacteria</taxon>
        <taxon>Pseudomonadati</taxon>
        <taxon>Pseudomonadota</taxon>
        <taxon>Alphaproteobacteria</taxon>
        <taxon>Rickettsiales</taxon>
        <taxon>Anaplasmataceae</taxon>
        <taxon>Candidatus Xenolissoclinum</taxon>
    </lineage>
</organism>
<reference evidence="1 2" key="1">
    <citation type="journal article" date="2013" name="PLoS ONE">
        <title>Bacterial endosymbiosis in a chordate host: long-term co-evolution and conservation of secondary metabolism.</title>
        <authorList>
            <person name="Kwan J.C."/>
            <person name="Schmidt E.W."/>
        </authorList>
    </citation>
    <scope>NUCLEOTIDE SEQUENCE [LARGE SCALE GENOMIC DNA]</scope>
    <source>
        <strain evidence="2">L6</strain>
    </source>
</reference>
<comment type="caution">
    <text evidence="1">The sequence shown here is derived from an EMBL/GenBank/DDBJ whole genome shotgun (WGS) entry which is preliminary data.</text>
</comment>
<proteinExistence type="predicted"/>
<accession>W2V0D2</accession>
<dbReference type="Proteomes" id="UP000018951">
    <property type="component" value="Unassembled WGS sequence"/>
</dbReference>
<dbReference type="STRING" id="1401685.P857_1050"/>
<dbReference type="AlphaFoldDB" id="W2V0D2"/>
<dbReference type="EMBL" id="AXCJ01000001">
    <property type="protein sequence ID" value="ETO91871.1"/>
    <property type="molecule type" value="Genomic_DNA"/>
</dbReference>
<sequence length="180" mass="19789">MLSDYIEGISGVGDSTVKIKLCIRTLKIRELKIGSGLCIDEKTNTVIVDNFKLAVDTLQGTIMSENKNAISEQLSTDTMKIAQDLLVDVISGKQPDIPKQISNIGSKINPSLFESFSSNDGLLKLEMFHDMSIKSLEISKVLVGEDNIGLTPDLIKASYTNALNSFQDDLMSVFTRNQKQ</sequence>
<gene>
    <name evidence="1" type="ORF">P857_1050</name>
</gene>